<evidence type="ECO:0000313" key="2">
    <source>
        <dbReference type="EMBL" id="MPM24674.1"/>
    </source>
</evidence>
<dbReference type="EMBL" id="VSSQ01004317">
    <property type="protein sequence ID" value="MPM24674.1"/>
    <property type="molecule type" value="Genomic_DNA"/>
</dbReference>
<proteinExistence type="predicted"/>
<accession>A0A644YEV7</accession>
<dbReference type="Gene3D" id="6.10.250.660">
    <property type="match status" value="1"/>
</dbReference>
<feature type="coiled-coil region" evidence="1">
    <location>
        <begin position="27"/>
        <end position="90"/>
    </location>
</feature>
<evidence type="ECO:0000256" key="1">
    <source>
        <dbReference type="SAM" id="Coils"/>
    </source>
</evidence>
<gene>
    <name evidence="2" type="ORF">SDC9_71157</name>
</gene>
<organism evidence="2">
    <name type="scientific">bioreactor metagenome</name>
    <dbReference type="NCBI Taxonomy" id="1076179"/>
    <lineage>
        <taxon>unclassified sequences</taxon>
        <taxon>metagenomes</taxon>
        <taxon>ecological metagenomes</taxon>
    </lineage>
</organism>
<comment type="caution">
    <text evidence="2">The sequence shown here is derived from an EMBL/GenBank/DDBJ whole genome shotgun (WGS) entry which is preliminary data.</text>
</comment>
<keyword evidence="1" id="KW-0175">Coiled coil</keyword>
<dbReference type="SUPFAM" id="SSF58113">
    <property type="entry name" value="Apolipoprotein A-I"/>
    <property type="match status" value="1"/>
</dbReference>
<dbReference type="AlphaFoldDB" id="A0A644YEV7"/>
<reference evidence="2" key="1">
    <citation type="submission" date="2019-08" db="EMBL/GenBank/DDBJ databases">
        <authorList>
            <person name="Kucharzyk K."/>
            <person name="Murdoch R.W."/>
            <person name="Higgins S."/>
            <person name="Loffler F."/>
        </authorList>
    </citation>
    <scope>NUCLEOTIDE SEQUENCE</scope>
</reference>
<sequence>METKNFKSVAFGGFDKEEVIQYIQKTAQENTDAQEALLRENNDLRAENEALQKKLDLLLREQEDSARKEAEELRGKIESLSAELEELRPQAQSYQEVRAQVGDIECQARRRASELESATTARLNALVSDIQRQYQDMAGAFGATAVQVTAELRKIEVGLSQLPRAMDQTGKELNEMVCAVSGQKKH</sequence>
<protein>
    <submittedName>
        <fullName evidence="2">Uncharacterized protein</fullName>
    </submittedName>
</protein>
<name>A0A644YEV7_9ZZZZ</name>